<evidence type="ECO:0000313" key="2">
    <source>
        <dbReference type="Proteomes" id="UP001221142"/>
    </source>
</evidence>
<accession>A0AAD7FNA1</accession>
<sequence length="210" mass="21903">MSTAYAQCSLVGYIGAFNNETGAFIGAVARALGSQGIFTLDTTGVSANYLGVIGITNDTNTGTAVLLQIISPVDANVPFVGIVAGFNNVTCFGSQPIPSESGWAAQIIPTDGSPRGPFPEPGDTKSTLLGDYGTLSVFCGEPMAFTIRSNLGMNTLIPIWTDQFGIQHTLIFLHDTTNNRLSVSPSLASYAAIAHGPVPQTQEVVIAIFT</sequence>
<dbReference type="AlphaFoldDB" id="A0AAD7FNA1"/>
<gene>
    <name evidence="1" type="ORF">FB45DRAFT_919159</name>
</gene>
<comment type="caution">
    <text evidence="1">The sequence shown here is derived from an EMBL/GenBank/DDBJ whole genome shotgun (WGS) entry which is preliminary data.</text>
</comment>
<dbReference type="Proteomes" id="UP001221142">
    <property type="component" value="Unassembled WGS sequence"/>
</dbReference>
<evidence type="ECO:0000313" key="1">
    <source>
        <dbReference type="EMBL" id="KAJ7628748.1"/>
    </source>
</evidence>
<dbReference type="EMBL" id="JARKIF010000010">
    <property type="protein sequence ID" value="KAJ7628748.1"/>
    <property type="molecule type" value="Genomic_DNA"/>
</dbReference>
<keyword evidence="2" id="KW-1185">Reference proteome</keyword>
<protein>
    <submittedName>
        <fullName evidence="1">Uncharacterized protein</fullName>
    </submittedName>
</protein>
<reference evidence="1" key="1">
    <citation type="submission" date="2023-03" db="EMBL/GenBank/DDBJ databases">
        <title>Massive genome expansion in bonnet fungi (Mycena s.s.) driven by repeated elements and novel gene families across ecological guilds.</title>
        <authorList>
            <consortium name="Lawrence Berkeley National Laboratory"/>
            <person name="Harder C.B."/>
            <person name="Miyauchi S."/>
            <person name="Viragh M."/>
            <person name="Kuo A."/>
            <person name="Thoen E."/>
            <person name="Andreopoulos B."/>
            <person name="Lu D."/>
            <person name="Skrede I."/>
            <person name="Drula E."/>
            <person name="Henrissat B."/>
            <person name="Morin E."/>
            <person name="Kohler A."/>
            <person name="Barry K."/>
            <person name="LaButti K."/>
            <person name="Morin E."/>
            <person name="Salamov A."/>
            <person name="Lipzen A."/>
            <person name="Mereny Z."/>
            <person name="Hegedus B."/>
            <person name="Baldrian P."/>
            <person name="Stursova M."/>
            <person name="Weitz H."/>
            <person name="Taylor A."/>
            <person name="Grigoriev I.V."/>
            <person name="Nagy L.G."/>
            <person name="Martin F."/>
            <person name="Kauserud H."/>
        </authorList>
    </citation>
    <scope>NUCLEOTIDE SEQUENCE</scope>
    <source>
        <strain evidence="1">9284</strain>
    </source>
</reference>
<organism evidence="1 2">
    <name type="scientific">Roridomyces roridus</name>
    <dbReference type="NCBI Taxonomy" id="1738132"/>
    <lineage>
        <taxon>Eukaryota</taxon>
        <taxon>Fungi</taxon>
        <taxon>Dikarya</taxon>
        <taxon>Basidiomycota</taxon>
        <taxon>Agaricomycotina</taxon>
        <taxon>Agaricomycetes</taxon>
        <taxon>Agaricomycetidae</taxon>
        <taxon>Agaricales</taxon>
        <taxon>Marasmiineae</taxon>
        <taxon>Mycenaceae</taxon>
        <taxon>Roridomyces</taxon>
    </lineage>
</organism>
<name>A0AAD7FNA1_9AGAR</name>
<proteinExistence type="predicted"/>